<dbReference type="EMBL" id="SHKX01000013">
    <property type="protein sequence ID" value="RZU38415.1"/>
    <property type="molecule type" value="Genomic_DNA"/>
</dbReference>
<dbReference type="OrthoDB" id="5297354at2"/>
<dbReference type="GO" id="GO:0005737">
    <property type="term" value="C:cytoplasm"/>
    <property type="evidence" value="ECO:0007669"/>
    <property type="project" value="UniProtKB-SubCell"/>
</dbReference>
<comment type="function">
    <text evidence="1">Required for efficient ubiquinone (coenzyme Q) biosynthesis. UbiK is probably an accessory factor of Ubi enzymes and facilitates ubiquinone biosynthesis by acting as an assembly factor, a targeting factor, or both.</text>
</comment>
<name>A0A4Q7YP03_9GAMM</name>
<dbReference type="Proteomes" id="UP000292423">
    <property type="component" value="Unassembled WGS sequence"/>
</dbReference>
<organism evidence="2 3">
    <name type="scientific">Fluviicoccus keumensis</name>
    <dbReference type="NCBI Taxonomy" id="1435465"/>
    <lineage>
        <taxon>Bacteria</taxon>
        <taxon>Pseudomonadati</taxon>
        <taxon>Pseudomonadota</taxon>
        <taxon>Gammaproteobacteria</taxon>
        <taxon>Moraxellales</taxon>
        <taxon>Moraxellaceae</taxon>
        <taxon>Fluviicoccus</taxon>
    </lineage>
</organism>
<dbReference type="UniPathway" id="UPA00232"/>
<dbReference type="PANTHER" id="PTHR38040:SF1">
    <property type="entry name" value="UBIQUINONE BIOSYNTHESIS ACCESSORY FACTOR UBIK"/>
    <property type="match status" value="1"/>
</dbReference>
<reference evidence="2 3" key="1">
    <citation type="submission" date="2019-02" db="EMBL/GenBank/DDBJ databases">
        <title>Genomic Encyclopedia of Type Strains, Phase IV (KMG-IV): sequencing the most valuable type-strain genomes for metagenomic binning, comparative biology and taxonomic classification.</title>
        <authorList>
            <person name="Goeker M."/>
        </authorList>
    </citation>
    <scope>NUCLEOTIDE SEQUENCE [LARGE SCALE GENOMIC DNA]</scope>
    <source>
        <strain evidence="2 3">DSM 105135</strain>
    </source>
</reference>
<gene>
    <name evidence="1" type="primary">ubiK</name>
    <name evidence="2" type="ORF">EV700_2346</name>
</gene>
<comment type="similarity">
    <text evidence="1">Belongs to the UbiK family.</text>
</comment>
<comment type="subcellular location">
    <subcellularLocation>
        <location evidence="1">Cytoplasm</location>
    </subcellularLocation>
</comment>
<comment type="pathway">
    <text evidence="1">Cofactor biosynthesis; ubiquinone biosynthesis.</text>
</comment>
<protein>
    <recommendedName>
        <fullName evidence="1">Ubiquinone biosynthesis accessory factor UbiK</fullName>
    </recommendedName>
</protein>
<evidence type="ECO:0000313" key="2">
    <source>
        <dbReference type="EMBL" id="RZU38415.1"/>
    </source>
</evidence>
<dbReference type="GO" id="GO:0006744">
    <property type="term" value="P:ubiquinone biosynthetic process"/>
    <property type="evidence" value="ECO:0007669"/>
    <property type="project" value="UniProtKB-UniRule"/>
</dbReference>
<dbReference type="Pfam" id="PF04380">
    <property type="entry name" value="BMFP"/>
    <property type="match status" value="1"/>
</dbReference>
<dbReference type="PANTHER" id="PTHR38040">
    <property type="entry name" value="UBIQUINONE BIOSYNTHESIS ACCESSORY FACTOR UBIK"/>
    <property type="match status" value="1"/>
</dbReference>
<proteinExistence type="inferred from homology"/>
<keyword evidence="3" id="KW-1185">Reference proteome</keyword>
<keyword evidence="1" id="KW-0963">Cytoplasm</keyword>
<evidence type="ECO:0000256" key="1">
    <source>
        <dbReference type="HAMAP-Rule" id="MF_02216"/>
    </source>
</evidence>
<dbReference type="AlphaFoldDB" id="A0A4Q7YP03"/>
<evidence type="ECO:0000313" key="3">
    <source>
        <dbReference type="Proteomes" id="UP000292423"/>
    </source>
</evidence>
<accession>A0A4Q7YP03</accession>
<dbReference type="InterPro" id="IPR007475">
    <property type="entry name" value="UbiK"/>
</dbReference>
<dbReference type="RefSeq" id="WP_130413975.1">
    <property type="nucleotide sequence ID" value="NZ_SHKX01000013.1"/>
</dbReference>
<comment type="caution">
    <text evidence="2">The sequence shown here is derived from an EMBL/GenBank/DDBJ whole genome shotgun (WGS) entry which is preliminary data.</text>
</comment>
<keyword evidence="1" id="KW-0831">Ubiquinone biosynthesis</keyword>
<sequence>MALDNLVQTVREQLRARLNQADQTGLWQEVDRNLNAVLTEVFAKMDLVTREEFDRQSALLSEARVKLQTLETQLKALEALAKPV</sequence>
<dbReference type="HAMAP" id="MF_02216">
    <property type="entry name" value="UbiK"/>
    <property type="match status" value="1"/>
</dbReference>